<accession>A0A383CNM8</accession>
<evidence type="ECO:0000313" key="1">
    <source>
        <dbReference type="EMBL" id="SVE33976.1"/>
    </source>
</evidence>
<protein>
    <submittedName>
        <fullName evidence="1">Uncharacterized protein</fullName>
    </submittedName>
</protein>
<organism evidence="1">
    <name type="scientific">marine metagenome</name>
    <dbReference type="NCBI Taxonomy" id="408172"/>
    <lineage>
        <taxon>unclassified sequences</taxon>
        <taxon>metagenomes</taxon>
        <taxon>ecological metagenomes</taxon>
    </lineage>
</organism>
<name>A0A383CNM8_9ZZZZ</name>
<dbReference type="EMBL" id="UINC01210496">
    <property type="protein sequence ID" value="SVE33976.1"/>
    <property type="molecule type" value="Genomic_DNA"/>
</dbReference>
<gene>
    <name evidence="1" type="ORF">METZ01_LOCUS486830</name>
</gene>
<proteinExistence type="predicted"/>
<dbReference type="AlphaFoldDB" id="A0A383CNM8"/>
<sequence>MRFQILPVLIITFLLFSIANFSNADYEYDYFSDRLSREYRDAGDLEDWIERGNSTVTASPQFPNGVRLSAWET</sequence>
<feature type="non-terminal residue" evidence="1">
    <location>
        <position position="73"/>
    </location>
</feature>
<reference evidence="1" key="1">
    <citation type="submission" date="2018-05" db="EMBL/GenBank/DDBJ databases">
        <authorList>
            <person name="Lanie J.A."/>
            <person name="Ng W.-L."/>
            <person name="Kazmierczak K.M."/>
            <person name="Andrzejewski T.M."/>
            <person name="Davidsen T.M."/>
            <person name="Wayne K.J."/>
            <person name="Tettelin H."/>
            <person name="Glass J.I."/>
            <person name="Rusch D."/>
            <person name="Podicherti R."/>
            <person name="Tsui H.-C.T."/>
            <person name="Winkler M.E."/>
        </authorList>
    </citation>
    <scope>NUCLEOTIDE SEQUENCE</scope>
</reference>